<keyword evidence="2" id="KW-1185">Reference proteome</keyword>
<gene>
    <name evidence="1" type="ORF">K488DRAFT_46143</name>
</gene>
<evidence type="ECO:0000313" key="2">
    <source>
        <dbReference type="Proteomes" id="UP000814128"/>
    </source>
</evidence>
<sequence length="378" mass="41920">MDTAKPTRRRRAFRVPSPGELALEDGANGDVPKKRRRRTTSSRKDRSSSIPFDSNANPGEELDPTVVTMADICEDTGQGRVSSKATQIFENHAAWKRSNRERRARMRATMEARKYGRGEDADAPALCAPPGQSLPSFADVHDERADADDDPEGDGFDYSKVVGGSRLAARVRIGANGETVIDEASLFVDRTEEHETENYTHVEESDATKFTNSSTYSKRYHGSRWSAEETELFFDALRQFGENYELISYVLPGRDRKSCKNKFKTEDKKNPQRINDCLYNRVPYDIDTLSRMTGKDFTGPTPVIRAKTPPDVTTLEVNVGGDSSDSPNTARKKSRTPGVDEGFGVKRSASASAPSKRRHKGKEDGVEILGAADGVWDD</sequence>
<dbReference type="Proteomes" id="UP000814128">
    <property type="component" value="Unassembled WGS sequence"/>
</dbReference>
<organism evidence="1 2">
    <name type="scientific">Vararia minispora EC-137</name>
    <dbReference type="NCBI Taxonomy" id="1314806"/>
    <lineage>
        <taxon>Eukaryota</taxon>
        <taxon>Fungi</taxon>
        <taxon>Dikarya</taxon>
        <taxon>Basidiomycota</taxon>
        <taxon>Agaricomycotina</taxon>
        <taxon>Agaricomycetes</taxon>
        <taxon>Russulales</taxon>
        <taxon>Lachnocladiaceae</taxon>
        <taxon>Vararia</taxon>
    </lineage>
</organism>
<dbReference type="EMBL" id="MU273505">
    <property type="protein sequence ID" value="KAI0034172.1"/>
    <property type="molecule type" value="Genomic_DNA"/>
</dbReference>
<reference evidence="1" key="2">
    <citation type="journal article" date="2022" name="New Phytol.">
        <title>Evolutionary transition to the ectomycorrhizal habit in the genomes of a hyperdiverse lineage of mushroom-forming fungi.</title>
        <authorList>
            <person name="Looney B."/>
            <person name="Miyauchi S."/>
            <person name="Morin E."/>
            <person name="Drula E."/>
            <person name="Courty P.E."/>
            <person name="Kohler A."/>
            <person name="Kuo A."/>
            <person name="LaButti K."/>
            <person name="Pangilinan J."/>
            <person name="Lipzen A."/>
            <person name="Riley R."/>
            <person name="Andreopoulos W."/>
            <person name="He G."/>
            <person name="Johnson J."/>
            <person name="Nolan M."/>
            <person name="Tritt A."/>
            <person name="Barry K.W."/>
            <person name="Grigoriev I.V."/>
            <person name="Nagy L.G."/>
            <person name="Hibbett D."/>
            <person name="Henrissat B."/>
            <person name="Matheny P.B."/>
            <person name="Labbe J."/>
            <person name="Martin F.M."/>
        </authorList>
    </citation>
    <scope>NUCLEOTIDE SEQUENCE</scope>
    <source>
        <strain evidence="1">EC-137</strain>
    </source>
</reference>
<accession>A0ACB8QR63</accession>
<comment type="caution">
    <text evidence="1">The sequence shown here is derived from an EMBL/GenBank/DDBJ whole genome shotgun (WGS) entry which is preliminary data.</text>
</comment>
<name>A0ACB8QR63_9AGAM</name>
<protein>
    <submittedName>
        <fullName evidence="1">Uncharacterized protein</fullName>
    </submittedName>
</protein>
<proteinExistence type="predicted"/>
<evidence type="ECO:0000313" key="1">
    <source>
        <dbReference type="EMBL" id="KAI0034172.1"/>
    </source>
</evidence>
<reference evidence="1" key="1">
    <citation type="submission" date="2021-02" db="EMBL/GenBank/DDBJ databases">
        <authorList>
            <consortium name="DOE Joint Genome Institute"/>
            <person name="Ahrendt S."/>
            <person name="Looney B.P."/>
            <person name="Miyauchi S."/>
            <person name="Morin E."/>
            <person name="Drula E."/>
            <person name="Courty P.E."/>
            <person name="Chicoki N."/>
            <person name="Fauchery L."/>
            <person name="Kohler A."/>
            <person name="Kuo A."/>
            <person name="Labutti K."/>
            <person name="Pangilinan J."/>
            <person name="Lipzen A."/>
            <person name="Riley R."/>
            <person name="Andreopoulos W."/>
            <person name="He G."/>
            <person name="Johnson J."/>
            <person name="Barry K.W."/>
            <person name="Grigoriev I.V."/>
            <person name="Nagy L."/>
            <person name="Hibbett D."/>
            <person name="Henrissat B."/>
            <person name="Matheny P.B."/>
            <person name="Labbe J."/>
            <person name="Martin F."/>
        </authorList>
    </citation>
    <scope>NUCLEOTIDE SEQUENCE</scope>
    <source>
        <strain evidence="1">EC-137</strain>
    </source>
</reference>